<evidence type="ECO:0000313" key="2">
    <source>
        <dbReference type="Proteomes" id="UP000501602"/>
    </source>
</evidence>
<reference evidence="1 2" key="1">
    <citation type="submission" date="2020-04" db="EMBL/GenBank/DDBJ databases">
        <title>Ferrimonas sp. S7 isolated from sea water.</title>
        <authorList>
            <person name="Bae S.S."/>
            <person name="Baek K."/>
        </authorList>
    </citation>
    <scope>NUCLEOTIDE SEQUENCE [LARGE SCALE GENOMIC DNA]</scope>
    <source>
        <strain evidence="1 2">S7</strain>
    </source>
</reference>
<dbReference type="InterPro" id="IPR036291">
    <property type="entry name" value="NAD(P)-bd_dom_sf"/>
</dbReference>
<dbReference type="Pfam" id="PF13241">
    <property type="entry name" value="NAD_binding_7"/>
    <property type="match status" value="1"/>
</dbReference>
<dbReference type="Proteomes" id="UP000501602">
    <property type="component" value="Chromosome"/>
</dbReference>
<dbReference type="SUPFAM" id="SSF51735">
    <property type="entry name" value="NAD(P)-binding Rossmann-fold domains"/>
    <property type="match status" value="1"/>
</dbReference>
<dbReference type="AlphaFoldDB" id="A0A6H1UET9"/>
<name>A0A6H1UET9_9GAMM</name>
<dbReference type="KEGG" id="fes:HER31_05040"/>
<evidence type="ECO:0000313" key="1">
    <source>
        <dbReference type="EMBL" id="QIZ76312.1"/>
    </source>
</evidence>
<organism evidence="1 2">
    <name type="scientific">Ferrimonas lipolytica</name>
    <dbReference type="NCBI Taxonomy" id="2724191"/>
    <lineage>
        <taxon>Bacteria</taxon>
        <taxon>Pseudomonadati</taxon>
        <taxon>Pseudomonadota</taxon>
        <taxon>Gammaproteobacteria</taxon>
        <taxon>Alteromonadales</taxon>
        <taxon>Ferrimonadaceae</taxon>
        <taxon>Ferrimonas</taxon>
    </lineage>
</organism>
<dbReference type="EMBL" id="CP051180">
    <property type="protein sequence ID" value="QIZ76312.1"/>
    <property type="molecule type" value="Genomic_DNA"/>
</dbReference>
<accession>A0A6H1UET9</accession>
<keyword evidence="2" id="KW-1185">Reference proteome</keyword>
<gene>
    <name evidence="1" type="ORF">HER31_05040</name>
</gene>
<dbReference type="RefSeq" id="WP_168659572.1">
    <property type="nucleotide sequence ID" value="NZ_CP051180.1"/>
</dbReference>
<protein>
    <submittedName>
        <fullName evidence="1">NAD(P)-dependent oxidoreductase</fullName>
    </submittedName>
</protein>
<sequence length="159" mass="17435">MMPITLTQPLRVLVVGGGRAASIKARTALRYNQQVTLLSPALTDDCIDLDCVHIEADLYQCDDATFVGYDLVYLALPWPQQLSLQLHLTELASRLIAKGALLCVSCQPRLGNFVNPCSRSVGDNVLALSGSGRNPRQTRKHTIQLAHELIKIQRGLCTI</sequence>
<dbReference type="Gene3D" id="3.40.50.720">
    <property type="entry name" value="NAD(P)-binding Rossmann-like Domain"/>
    <property type="match status" value="1"/>
</dbReference>
<proteinExistence type="predicted"/>